<proteinExistence type="predicted"/>
<feature type="region of interest" description="Disordered" evidence="1">
    <location>
        <begin position="111"/>
        <end position="132"/>
    </location>
</feature>
<dbReference type="InParanoid" id="D8LT54"/>
<dbReference type="EMBL" id="FN649731">
    <property type="protein sequence ID" value="CBN75328.1"/>
    <property type="molecule type" value="Genomic_DNA"/>
</dbReference>
<feature type="compositionally biased region" description="Low complexity" evidence="1">
    <location>
        <begin position="111"/>
        <end position="122"/>
    </location>
</feature>
<organism evidence="2 3">
    <name type="scientific">Ectocarpus siliculosus</name>
    <name type="common">Brown alga</name>
    <name type="synonym">Conferva siliculosa</name>
    <dbReference type="NCBI Taxonomy" id="2880"/>
    <lineage>
        <taxon>Eukaryota</taxon>
        <taxon>Sar</taxon>
        <taxon>Stramenopiles</taxon>
        <taxon>Ochrophyta</taxon>
        <taxon>PX clade</taxon>
        <taxon>Phaeophyceae</taxon>
        <taxon>Ectocarpales</taxon>
        <taxon>Ectocarpaceae</taxon>
        <taxon>Ectocarpus</taxon>
    </lineage>
</organism>
<dbReference type="Proteomes" id="UP000002630">
    <property type="component" value="Linkage Group LG06"/>
</dbReference>
<gene>
    <name evidence="2" type="ORF">Esi_0078_0068</name>
</gene>
<keyword evidence="3" id="KW-1185">Reference proteome</keyword>
<dbReference type="EMBL" id="FN649014">
    <property type="protein sequence ID" value="CBN75328.1"/>
    <property type="molecule type" value="Genomic_DNA"/>
</dbReference>
<sequence length="132" mass="13433">MVTGVDNWHSVPSNRRPLSYDAEKSPCSAALPAAPSSGAAGFVGAAMARAGSRITLENATMDDWIPGAAETTTGPQNETLGLPLVSEGISSWWLNQTTSQSVAQGVSAATAPATAPAASGTAEQGFDTWLMP</sequence>
<evidence type="ECO:0000256" key="1">
    <source>
        <dbReference type="SAM" id="MobiDB-lite"/>
    </source>
</evidence>
<evidence type="ECO:0000313" key="3">
    <source>
        <dbReference type="Proteomes" id="UP000002630"/>
    </source>
</evidence>
<evidence type="ECO:0000313" key="2">
    <source>
        <dbReference type="EMBL" id="CBN75328.1"/>
    </source>
</evidence>
<name>D8LT54_ECTSI</name>
<feature type="region of interest" description="Disordered" evidence="1">
    <location>
        <begin position="1"/>
        <end position="22"/>
    </location>
</feature>
<dbReference type="AlphaFoldDB" id="D8LT54"/>
<accession>D8LT54</accession>
<protein>
    <submittedName>
        <fullName evidence="2">Uncharacterized protein</fullName>
    </submittedName>
</protein>
<reference evidence="2 3" key="1">
    <citation type="journal article" date="2010" name="Nature">
        <title>The Ectocarpus genome and the independent evolution of multicellularity in brown algae.</title>
        <authorList>
            <person name="Cock J.M."/>
            <person name="Sterck L."/>
            <person name="Rouze P."/>
            <person name="Scornet D."/>
            <person name="Allen A.E."/>
            <person name="Amoutzias G."/>
            <person name="Anthouard V."/>
            <person name="Artiguenave F."/>
            <person name="Aury J.M."/>
            <person name="Badger J.H."/>
            <person name="Beszteri B."/>
            <person name="Billiau K."/>
            <person name="Bonnet E."/>
            <person name="Bothwell J.H."/>
            <person name="Bowler C."/>
            <person name="Boyen C."/>
            <person name="Brownlee C."/>
            <person name="Carrano C.J."/>
            <person name="Charrier B."/>
            <person name="Cho G.Y."/>
            <person name="Coelho S.M."/>
            <person name="Collen J."/>
            <person name="Corre E."/>
            <person name="Da Silva C."/>
            <person name="Delage L."/>
            <person name="Delaroque N."/>
            <person name="Dittami S.M."/>
            <person name="Doulbeau S."/>
            <person name="Elias M."/>
            <person name="Farnham G."/>
            <person name="Gachon C.M."/>
            <person name="Gschloessl B."/>
            <person name="Heesch S."/>
            <person name="Jabbari K."/>
            <person name="Jubin C."/>
            <person name="Kawai H."/>
            <person name="Kimura K."/>
            <person name="Kloareg B."/>
            <person name="Kupper F.C."/>
            <person name="Lang D."/>
            <person name="Le Bail A."/>
            <person name="Leblanc C."/>
            <person name="Lerouge P."/>
            <person name="Lohr M."/>
            <person name="Lopez P.J."/>
            <person name="Martens C."/>
            <person name="Maumus F."/>
            <person name="Michel G."/>
            <person name="Miranda-Saavedra D."/>
            <person name="Morales J."/>
            <person name="Moreau H."/>
            <person name="Motomura T."/>
            <person name="Nagasato C."/>
            <person name="Napoli C.A."/>
            <person name="Nelson D.R."/>
            <person name="Nyvall-Collen P."/>
            <person name="Peters A.F."/>
            <person name="Pommier C."/>
            <person name="Potin P."/>
            <person name="Poulain J."/>
            <person name="Quesneville H."/>
            <person name="Read B."/>
            <person name="Rensing S.A."/>
            <person name="Ritter A."/>
            <person name="Rousvoal S."/>
            <person name="Samanta M."/>
            <person name="Samson G."/>
            <person name="Schroeder D.C."/>
            <person name="Segurens B."/>
            <person name="Strittmatter M."/>
            <person name="Tonon T."/>
            <person name="Tregear J.W."/>
            <person name="Valentin K."/>
            <person name="von Dassow P."/>
            <person name="Yamagishi T."/>
            <person name="Van de Peer Y."/>
            <person name="Wincker P."/>
        </authorList>
    </citation>
    <scope>NUCLEOTIDE SEQUENCE [LARGE SCALE GENOMIC DNA]</scope>
    <source>
        <strain evidence="3">Ec32 / CCAP1310/4</strain>
    </source>
</reference>